<dbReference type="SUPFAM" id="SSF53474">
    <property type="entry name" value="alpha/beta-Hydrolases"/>
    <property type="match status" value="1"/>
</dbReference>
<keyword evidence="5" id="KW-0256">Endoplasmic reticulum</keyword>
<evidence type="ECO:0000256" key="1">
    <source>
        <dbReference type="ARBA" id="ARBA00004173"/>
    </source>
</evidence>
<keyword evidence="6" id="KW-0496">Mitochondrion</keyword>
<organism evidence="9 10">
    <name type="scientific">Lepidopterella palustris CBS 459.81</name>
    <dbReference type="NCBI Taxonomy" id="1314670"/>
    <lineage>
        <taxon>Eukaryota</taxon>
        <taxon>Fungi</taxon>
        <taxon>Dikarya</taxon>
        <taxon>Ascomycota</taxon>
        <taxon>Pezizomycotina</taxon>
        <taxon>Dothideomycetes</taxon>
        <taxon>Pleosporomycetidae</taxon>
        <taxon>Mytilinidiales</taxon>
        <taxon>Argynnaceae</taxon>
        <taxon>Lepidopterella</taxon>
    </lineage>
</organism>
<evidence type="ECO:0000256" key="5">
    <source>
        <dbReference type="ARBA" id="ARBA00022824"/>
    </source>
</evidence>
<keyword evidence="10" id="KW-1185">Reference proteome</keyword>
<evidence type="ECO:0000256" key="2">
    <source>
        <dbReference type="ARBA" id="ARBA00004240"/>
    </source>
</evidence>
<dbReference type="SUPFAM" id="SSF52540">
    <property type="entry name" value="P-loop containing nucleoside triphosphate hydrolases"/>
    <property type="match status" value="1"/>
</dbReference>
<dbReference type="AlphaFoldDB" id="A0A8E2E9G8"/>
<evidence type="ECO:0000313" key="9">
    <source>
        <dbReference type="EMBL" id="OCK79674.1"/>
    </source>
</evidence>
<evidence type="ECO:0000313" key="10">
    <source>
        <dbReference type="Proteomes" id="UP000250266"/>
    </source>
</evidence>
<evidence type="ECO:0000256" key="3">
    <source>
        <dbReference type="ARBA" id="ARBA00004370"/>
    </source>
</evidence>
<evidence type="ECO:0000256" key="4">
    <source>
        <dbReference type="ARBA" id="ARBA00007920"/>
    </source>
</evidence>
<dbReference type="Pfam" id="PF13424">
    <property type="entry name" value="TPR_12"/>
    <property type="match status" value="1"/>
</dbReference>
<accession>A0A8E2E9G8</accession>
<comment type="subcellular location">
    <subcellularLocation>
        <location evidence="2">Endoplasmic reticulum</location>
    </subcellularLocation>
    <subcellularLocation>
        <location evidence="3">Membrane</location>
    </subcellularLocation>
    <subcellularLocation>
        <location evidence="1">Mitochondrion</location>
    </subcellularLocation>
</comment>
<feature type="domain" description="DUF676" evidence="8">
    <location>
        <begin position="22"/>
        <end position="147"/>
    </location>
</feature>
<proteinExistence type="inferred from homology"/>
<sequence length="769" mass="87580">MGLQVLYPAKDAGKAEVLKADIVAVHGLNGDSKNTWTNSKTNAFWLQDFLPQDLPNARVMTFGYNASAAFGNTTADIIDHAKSLLSSLVDKREEADELSRPIVFIGHSLGGIVIKQALFQAKIEPRYNSISESTIGIVFLGTPHRGSEKAVYGKVLASLATTLLNKPSPRLVKALQVNSEALMRLTTDFRFQLPKYQVYSFYETKPMKMLSTLVVEKHSALLEIDGEEQIPVDADHEEMCKFIEREDDVYEKLFKRIRRMIKEQDGAHLDGSRTAIFTGRDNTIRKICEACLPSDTGKGLSKQKRFVLYGLGGSGKTQTCLKFAEDYREKFWGIFWIDASSRATAQQGFREISRICGVDEDPKVVRQWLSNAPDHWLLIIDNADDPSIDVSEFFPTGNRGSILLTTRNPDFKIHSLASCEFDQMNSDEAVTLFLRATGAEDTTDEAARKKAMPIAEILGYLPLAIAQAGAYVRQGVCSIEEYCNVYTRHRERLLRYRPVQANSDYKYSVYTTWEISIEAIERMSSKTSHNAIELIRTFCFMHYDGITETIFQQAWRNSSRNRRIYQDISYMFYMYPQGETMEWDPIVIREAAVLLASFSLIKIDGASRRMSMHPLVHVWARDRLSEELQGRYWVTASSTLAATMSWEYQLFDYRFRQSLIPHIQSCINFYKGGPFISRDSKRNRVDMAAGFAVAFAENGRGQEAMELREMVLEASQRTLGNEHPDTLNAMNNLAIYYSRNANTRNISKEISLVKKSRRRDIFKRWLPGM</sequence>
<name>A0A8E2E9G8_9PEZI</name>
<dbReference type="GO" id="GO:0005783">
    <property type="term" value="C:endoplasmic reticulum"/>
    <property type="evidence" value="ECO:0007669"/>
    <property type="project" value="UniProtKB-SubCell"/>
</dbReference>
<evidence type="ECO:0000256" key="6">
    <source>
        <dbReference type="ARBA" id="ARBA00023128"/>
    </source>
</evidence>
<reference evidence="9 10" key="1">
    <citation type="journal article" date="2016" name="Nat. Commun.">
        <title>Ectomycorrhizal ecology is imprinted in the genome of the dominant symbiotic fungus Cenococcum geophilum.</title>
        <authorList>
            <consortium name="DOE Joint Genome Institute"/>
            <person name="Peter M."/>
            <person name="Kohler A."/>
            <person name="Ohm R.A."/>
            <person name="Kuo A."/>
            <person name="Krutzmann J."/>
            <person name="Morin E."/>
            <person name="Arend M."/>
            <person name="Barry K.W."/>
            <person name="Binder M."/>
            <person name="Choi C."/>
            <person name="Clum A."/>
            <person name="Copeland A."/>
            <person name="Grisel N."/>
            <person name="Haridas S."/>
            <person name="Kipfer T."/>
            <person name="LaButti K."/>
            <person name="Lindquist E."/>
            <person name="Lipzen A."/>
            <person name="Maire R."/>
            <person name="Meier B."/>
            <person name="Mihaltcheva S."/>
            <person name="Molinier V."/>
            <person name="Murat C."/>
            <person name="Poggeler S."/>
            <person name="Quandt C.A."/>
            <person name="Sperisen C."/>
            <person name="Tritt A."/>
            <person name="Tisserant E."/>
            <person name="Crous P.W."/>
            <person name="Henrissat B."/>
            <person name="Nehls U."/>
            <person name="Egli S."/>
            <person name="Spatafora J.W."/>
            <person name="Grigoriev I.V."/>
            <person name="Martin F.M."/>
        </authorList>
    </citation>
    <scope>NUCLEOTIDE SEQUENCE [LARGE SCALE GENOMIC DNA]</scope>
    <source>
        <strain evidence="9 10">CBS 459.81</strain>
    </source>
</reference>
<evidence type="ECO:0000259" key="8">
    <source>
        <dbReference type="Pfam" id="PF05057"/>
    </source>
</evidence>
<dbReference type="PANTHER" id="PTHR48182:SF2">
    <property type="entry name" value="PROTEIN SERAC1"/>
    <property type="match status" value="1"/>
</dbReference>
<dbReference type="InterPro" id="IPR052374">
    <property type="entry name" value="SERAC1"/>
</dbReference>
<dbReference type="GO" id="GO:0016020">
    <property type="term" value="C:membrane"/>
    <property type="evidence" value="ECO:0007669"/>
    <property type="project" value="UniProtKB-SubCell"/>
</dbReference>
<dbReference type="Proteomes" id="UP000250266">
    <property type="component" value="Unassembled WGS sequence"/>
</dbReference>
<dbReference type="InterPro" id="IPR027417">
    <property type="entry name" value="P-loop_NTPase"/>
</dbReference>
<dbReference type="InterPro" id="IPR029058">
    <property type="entry name" value="AB_hydrolase_fold"/>
</dbReference>
<dbReference type="OrthoDB" id="1658288at2759"/>
<gene>
    <name evidence="9" type="ORF">K432DRAFT_354452</name>
</gene>
<dbReference type="PANTHER" id="PTHR48182">
    <property type="entry name" value="PROTEIN SERAC1"/>
    <property type="match status" value="1"/>
</dbReference>
<dbReference type="Gene3D" id="3.40.50.1820">
    <property type="entry name" value="alpha/beta hydrolase"/>
    <property type="match status" value="1"/>
</dbReference>
<dbReference type="Pfam" id="PF05057">
    <property type="entry name" value="DUF676"/>
    <property type="match status" value="1"/>
</dbReference>
<dbReference type="InterPro" id="IPR007751">
    <property type="entry name" value="DUF676_lipase-like"/>
</dbReference>
<comment type="similarity">
    <text evidence="4">Belongs to the putative lipase ROG1 family.</text>
</comment>
<dbReference type="InterPro" id="IPR011990">
    <property type="entry name" value="TPR-like_helical_dom_sf"/>
</dbReference>
<keyword evidence="7" id="KW-0472">Membrane</keyword>
<dbReference type="EMBL" id="KV744993">
    <property type="protein sequence ID" value="OCK79674.1"/>
    <property type="molecule type" value="Genomic_DNA"/>
</dbReference>
<dbReference type="GO" id="GO:0005739">
    <property type="term" value="C:mitochondrion"/>
    <property type="evidence" value="ECO:0007669"/>
    <property type="project" value="UniProtKB-SubCell"/>
</dbReference>
<dbReference type="Gene3D" id="3.40.50.300">
    <property type="entry name" value="P-loop containing nucleotide triphosphate hydrolases"/>
    <property type="match status" value="1"/>
</dbReference>
<dbReference type="Gene3D" id="1.25.40.10">
    <property type="entry name" value="Tetratricopeptide repeat domain"/>
    <property type="match status" value="1"/>
</dbReference>
<evidence type="ECO:0000256" key="7">
    <source>
        <dbReference type="ARBA" id="ARBA00023136"/>
    </source>
</evidence>
<protein>
    <recommendedName>
        <fullName evidence="8">DUF676 domain-containing protein</fullName>
    </recommendedName>
</protein>